<dbReference type="NCBIfam" id="TIGR04183">
    <property type="entry name" value="Por_Secre_tail"/>
    <property type="match status" value="1"/>
</dbReference>
<name>A0A1M6S3M2_REIAG</name>
<keyword evidence="1" id="KW-0677">Repeat</keyword>
<reference evidence="4" key="1">
    <citation type="submission" date="2016-11" db="EMBL/GenBank/DDBJ databases">
        <authorList>
            <person name="Varghese N."/>
            <person name="Submissions S."/>
        </authorList>
    </citation>
    <scope>NUCLEOTIDE SEQUENCE [LARGE SCALE GENOMIC DNA]</scope>
    <source>
        <strain evidence="4">DSM 26134</strain>
    </source>
</reference>
<dbReference type="InterPro" id="IPR003410">
    <property type="entry name" value="HYR_dom"/>
</dbReference>
<organism evidence="3 4">
    <name type="scientific">Reichenbachiella agariperforans</name>
    <dbReference type="NCBI Taxonomy" id="156994"/>
    <lineage>
        <taxon>Bacteria</taxon>
        <taxon>Pseudomonadati</taxon>
        <taxon>Bacteroidota</taxon>
        <taxon>Cytophagia</taxon>
        <taxon>Cytophagales</taxon>
        <taxon>Reichenbachiellaceae</taxon>
        <taxon>Reichenbachiella</taxon>
    </lineage>
</organism>
<dbReference type="Proteomes" id="UP000184474">
    <property type="component" value="Unassembled WGS sequence"/>
</dbReference>
<protein>
    <submittedName>
        <fullName evidence="3">Por secretion system C-terminal sorting domain-containing protein</fullName>
    </submittedName>
</protein>
<dbReference type="STRING" id="156994.SAMN04488028_104391"/>
<dbReference type="EMBL" id="FRAA01000004">
    <property type="protein sequence ID" value="SHK39335.1"/>
    <property type="molecule type" value="Genomic_DNA"/>
</dbReference>
<dbReference type="AlphaFoldDB" id="A0A1M6S3M2"/>
<feature type="non-terminal residue" evidence="3">
    <location>
        <position position="1"/>
    </location>
</feature>
<evidence type="ECO:0000313" key="3">
    <source>
        <dbReference type="EMBL" id="SHK39335.1"/>
    </source>
</evidence>
<feature type="domain" description="HYR" evidence="2">
    <location>
        <begin position="1"/>
        <end position="29"/>
    </location>
</feature>
<gene>
    <name evidence="3" type="ORF">SAMN04488028_104391</name>
</gene>
<sequence>DLGENEVEYTVTDESGNTATLAVTVHVHDKVAPVLDVQDFTLLLDQDGKVNLPVDMIQNGFSDNCSSVIAAYSKTSFICEDLGENSLTITLSDDAGNVSETTVIVTIEGDCGEEVLSVERENQFHIFPNPASQQLTLDTPSPLLEKDEIMVFDMSGQLLMKTVIYRDTYLSNLDISELQTGLYLLVVKKSNQLIQKPFIKK</sequence>
<dbReference type="Pfam" id="PF18962">
    <property type="entry name" value="Por_Secre_tail"/>
    <property type="match status" value="1"/>
</dbReference>
<evidence type="ECO:0000313" key="4">
    <source>
        <dbReference type="Proteomes" id="UP000184474"/>
    </source>
</evidence>
<proteinExistence type="predicted"/>
<keyword evidence="4" id="KW-1185">Reference proteome</keyword>
<evidence type="ECO:0000259" key="2">
    <source>
        <dbReference type="PROSITE" id="PS50825"/>
    </source>
</evidence>
<dbReference type="InterPro" id="IPR026444">
    <property type="entry name" value="Secre_tail"/>
</dbReference>
<accession>A0A1M6S3M2</accession>
<dbReference type="RefSeq" id="WP_139281005.1">
    <property type="nucleotide sequence ID" value="NZ_FRAA01000004.1"/>
</dbReference>
<evidence type="ECO:0000256" key="1">
    <source>
        <dbReference type="ARBA" id="ARBA00022737"/>
    </source>
</evidence>
<dbReference type="PROSITE" id="PS50825">
    <property type="entry name" value="HYR"/>
    <property type="match status" value="1"/>
</dbReference>